<reference evidence="2 3" key="1">
    <citation type="journal article" date="2012" name="PLoS ONE">
        <title>The purine-utilizing bacterium Clostridium acidurici 9a: a genome-guided metabolic reconsideration.</title>
        <authorList>
            <person name="Hartwich K."/>
            <person name="Poehlein A."/>
            <person name="Daniel R."/>
        </authorList>
    </citation>
    <scope>NUCLEOTIDE SEQUENCE [LARGE SCALE GENOMIC DNA]</scope>
    <source>
        <strain evidence="3">ATCC 7906 / DSM 604 / BCRC 14475 / CIP 104303 / KCTC 5404 / NCIMB 10678 / 9a</strain>
    </source>
</reference>
<dbReference type="EMBL" id="CP003326">
    <property type="protein sequence ID" value="AFS77373.1"/>
    <property type="molecule type" value="Genomic_DNA"/>
</dbReference>
<name>K0AU61_GOTA9</name>
<sequence length="226" mass="23875">MLGVIVNVLAIIVGGTLGLIFKRFIKESYKETIMNGLGLSVIIMGIMSAIKSKEFLLVIVSIVLGSLIGEILDIEGKLNKLGEFMGSKFSKDSSNDSSFSKAFVTTSLIFCVGAMGILGSLESGLSGNHQTLYAKSILDGVSSTIFSSTLGIGVLFSTIPVLIYQGSIVLAASLIKGFLTDPMITEISAVGGILIIAIGLNVLNIKNIKIGNMLPSILIPVIYFMF</sequence>
<keyword evidence="1" id="KW-1133">Transmembrane helix</keyword>
<feature type="transmembrane region" description="Helical" evidence="1">
    <location>
        <begin position="141"/>
        <end position="163"/>
    </location>
</feature>
<accession>K0AU61</accession>
<dbReference type="eggNOG" id="COG1811">
    <property type="taxonomic scope" value="Bacteria"/>
</dbReference>
<dbReference type="STRING" id="1128398.Curi_c02930"/>
<dbReference type="RefSeq" id="WP_014966510.1">
    <property type="nucleotide sequence ID" value="NC_018664.1"/>
</dbReference>
<evidence type="ECO:0000313" key="2">
    <source>
        <dbReference type="EMBL" id="AFS77373.1"/>
    </source>
</evidence>
<dbReference type="PATRIC" id="fig|1128398.3.peg.303"/>
<feature type="transmembrane region" description="Helical" evidence="1">
    <location>
        <begin position="183"/>
        <end position="202"/>
    </location>
</feature>
<protein>
    <recommendedName>
        <fullName evidence="4">DUF554 domain-containing protein</fullName>
    </recommendedName>
</protein>
<evidence type="ECO:0000256" key="1">
    <source>
        <dbReference type="SAM" id="Phobius"/>
    </source>
</evidence>
<evidence type="ECO:0008006" key="4">
    <source>
        <dbReference type="Google" id="ProtNLM"/>
    </source>
</evidence>
<feature type="transmembrane region" description="Helical" evidence="1">
    <location>
        <begin position="32"/>
        <end position="50"/>
    </location>
</feature>
<keyword evidence="1" id="KW-0472">Membrane</keyword>
<dbReference type="OrthoDB" id="9797976at2"/>
<feature type="transmembrane region" description="Helical" evidence="1">
    <location>
        <begin position="56"/>
        <end position="78"/>
    </location>
</feature>
<keyword evidence="1" id="KW-0812">Transmembrane</keyword>
<dbReference type="HOGENOM" id="CLU_091659_0_0_9"/>
<dbReference type="PANTHER" id="PTHR36111:SF2">
    <property type="entry name" value="INNER MEMBRANE PROTEIN"/>
    <property type="match status" value="1"/>
</dbReference>
<dbReference type="KEGG" id="cad:Curi_c02930"/>
<keyword evidence="3" id="KW-1185">Reference proteome</keyword>
<dbReference type="PANTHER" id="PTHR36111">
    <property type="entry name" value="INNER MEMBRANE PROTEIN-RELATED"/>
    <property type="match status" value="1"/>
</dbReference>
<proteinExistence type="predicted"/>
<dbReference type="InterPro" id="IPR007563">
    <property type="entry name" value="DUF554"/>
</dbReference>
<feature type="transmembrane region" description="Helical" evidence="1">
    <location>
        <begin position="99"/>
        <end position="121"/>
    </location>
</feature>
<organism evidence="2 3">
    <name type="scientific">Gottschalkia acidurici (strain ATCC 7906 / DSM 604 / BCRC 14475 / CIP 104303 / KCTC 5404 / NCIMB 10678 / 9a)</name>
    <name type="common">Clostridium acidurici</name>
    <dbReference type="NCBI Taxonomy" id="1128398"/>
    <lineage>
        <taxon>Bacteria</taxon>
        <taxon>Bacillati</taxon>
        <taxon>Bacillota</taxon>
        <taxon>Tissierellia</taxon>
        <taxon>Tissierellales</taxon>
        <taxon>Gottschalkiaceae</taxon>
        <taxon>Gottschalkia</taxon>
    </lineage>
</organism>
<dbReference type="Proteomes" id="UP000006094">
    <property type="component" value="Chromosome"/>
</dbReference>
<dbReference type="AlphaFoldDB" id="K0AU61"/>
<gene>
    <name evidence="2" type="ordered locus">Curi_c02930</name>
</gene>
<dbReference type="Pfam" id="PF04474">
    <property type="entry name" value="DUF554"/>
    <property type="match status" value="1"/>
</dbReference>
<evidence type="ECO:0000313" key="3">
    <source>
        <dbReference type="Proteomes" id="UP000006094"/>
    </source>
</evidence>
<feature type="transmembrane region" description="Helical" evidence="1">
    <location>
        <begin position="6"/>
        <end position="25"/>
    </location>
</feature>